<keyword evidence="3" id="KW-1185">Reference proteome</keyword>
<dbReference type="RefSeq" id="WP_089337148.1">
    <property type="nucleotide sequence ID" value="NZ_FZNO01000014.1"/>
</dbReference>
<evidence type="ECO:0000313" key="2">
    <source>
        <dbReference type="EMBL" id="SNR59707.1"/>
    </source>
</evidence>
<name>A0A238XL92_9ACTN</name>
<protein>
    <submittedName>
        <fullName evidence="2">Uncharacterized protein</fullName>
    </submittedName>
</protein>
<reference evidence="2 3" key="1">
    <citation type="submission" date="2017-06" db="EMBL/GenBank/DDBJ databases">
        <authorList>
            <person name="Kim H.J."/>
            <person name="Triplett B.A."/>
        </authorList>
    </citation>
    <scope>NUCLEOTIDE SEQUENCE [LARGE SCALE GENOMIC DNA]</scope>
    <source>
        <strain evidence="2 3">DSM 44272</strain>
    </source>
</reference>
<dbReference type="Proteomes" id="UP000198403">
    <property type="component" value="Unassembled WGS sequence"/>
</dbReference>
<gene>
    <name evidence="2" type="ORF">SAMN06272737_114103</name>
</gene>
<organism evidence="2 3">
    <name type="scientific">Blastococcus mobilis</name>
    <dbReference type="NCBI Taxonomy" id="1938746"/>
    <lineage>
        <taxon>Bacteria</taxon>
        <taxon>Bacillati</taxon>
        <taxon>Actinomycetota</taxon>
        <taxon>Actinomycetes</taxon>
        <taxon>Geodermatophilales</taxon>
        <taxon>Geodermatophilaceae</taxon>
        <taxon>Blastococcus</taxon>
    </lineage>
</organism>
<sequence>MTLALAPTGASLGEYERLAAHDMESVQQHTRLRAIADPALRGALHLFDSVSASPMSMVRALQSSTGLTETFLLDRGAEFFDVVSTIAAQATAASAALDAGTAAAEADDEVDAAISGRDDAVAVVDALTARLDLPVRDVLAAAGIRKSTFYTWKAPEARRPRVASQGRLWVLAQAVEDLEELVGGSLRGWLLADPARLPLLRRGELDALLRVAEPPASALTADAPGYPATYGVGGDHVEPDDDQRPVFARGRTLSAVAAPRRRIDRRPR</sequence>
<evidence type="ECO:0000256" key="1">
    <source>
        <dbReference type="SAM" id="MobiDB-lite"/>
    </source>
</evidence>
<proteinExistence type="predicted"/>
<evidence type="ECO:0000313" key="3">
    <source>
        <dbReference type="Proteomes" id="UP000198403"/>
    </source>
</evidence>
<dbReference type="OrthoDB" id="4742052at2"/>
<dbReference type="EMBL" id="FZNO01000014">
    <property type="protein sequence ID" value="SNR59707.1"/>
    <property type="molecule type" value="Genomic_DNA"/>
</dbReference>
<accession>A0A238XL92</accession>
<dbReference type="AlphaFoldDB" id="A0A238XL92"/>
<feature type="region of interest" description="Disordered" evidence="1">
    <location>
        <begin position="220"/>
        <end position="244"/>
    </location>
</feature>